<dbReference type="Gene3D" id="3.60.130.10">
    <property type="entry name" value="Clavaminate synthase-like"/>
    <property type="match status" value="1"/>
</dbReference>
<evidence type="ECO:0000256" key="4">
    <source>
        <dbReference type="ARBA" id="ARBA00023002"/>
    </source>
</evidence>
<keyword evidence="10" id="KW-1185">Reference proteome</keyword>
<name>A0A1Q9LIK8_9PSEU</name>
<dbReference type="GO" id="GO:0017000">
    <property type="term" value="P:antibiotic biosynthetic process"/>
    <property type="evidence" value="ECO:0007669"/>
    <property type="project" value="UniProtKB-KW"/>
</dbReference>
<dbReference type="InterPro" id="IPR050411">
    <property type="entry name" value="AlphaKG_dependent_hydroxylases"/>
</dbReference>
<evidence type="ECO:0000313" key="10">
    <source>
        <dbReference type="Proteomes" id="UP000186040"/>
    </source>
</evidence>
<keyword evidence="6" id="KW-0045">Antibiotic biosynthesis</keyword>
<dbReference type="GO" id="GO:0016491">
    <property type="term" value="F:oxidoreductase activity"/>
    <property type="evidence" value="ECO:0007669"/>
    <property type="project" value="UniProtKB-KW"/>
</dbReference>
<feature type="binding site" evidence="7">
    <location>
        <position position="278"/>
    </location>
    <ligand>
        <name>Fe cation</name>
        <dbReference type="ChEBI" id="CHEBI:24875"/>
    </ligand>
</feature>
<proteinExistence type="inferred from homology"/>
<feature type="binding site" evidence="7">
    <location>
        <position position="147"/>
    </location>
    <ligand>
        <name>Fe cation</name>
        <dbReference type="ChEBI" id="CHEBI:24875"/>
    </ligand>
</feature>
<comment type="similarity">
    <text evidence="2">Belongs to the clavaminate synthase family.</text>
</comment>
<reference evidence="9 10" key="1">
    <citation type="submission" date="2016-10" db="EMBL/GenBank/DDBJ databases">
        <title>The Draft Genome Sequence of Actinokineospora bangkokensis 44EHWT reveals the biosynthetic pathway of antifungal compounds Thailandins with unusual extender unit butylmalonyl-CoA.</title>
        <authorList>
            <person name="Greule A."/>
            <person name="Intra B."/>
            <person name="Flemming S."/>
            <person name="Rommel M.G."/>
            <person name="Panbangred W."/>
            <person name="Bechthold A."/>
        </authorList>
    </citation>
    <scope>NUCLEOTIDE SEQUENCE [LARGE SCALE GENOMIC DNA]</scope>
    <source>
        <strain evidence="9 10">44EHW</strain>
    </source>
</reference>
<dbReference type="Pfam" id="PF02668">
    <property type="entry name" value="TauD"/>
    <property type="match status" value="1"/>
</dbReference>
<sequence length="341" mass="36609">MEISLTDSECADVRGRLAEFARASNDLPLDSEDLLADAEVAGKVLPDRLVRALRGFRRGGNDTGALLIRNVPTDTALPPTPHDGYSGHWTEVPVATFAQLAVVSQLGEVIAYADEKAGNLIQDVVPVRGAEARQENTGTVYLELHTENGFHPHKPDFITLLCLRPDHGRASHTVVGGAAEVLPELSAACTAALRRPEFRLRVSSSFGAGADLRTEPVAVLSGPVDSPEFLADFHTMEPLTGAAAAALDELKAALLRSLRGARLDAGDLLVIDNRTAVHGRTPFTARYDETDRWLRRCFAVSDLRRSRGVRSPGSRVCAPLAVIGLSGTHPRTEEDARCSSS</sequence>
<dbReference type="STRING" id="1193682.BJP25_23950"/>
<dbReference type="OrthoDB" id="3872700at2"/>
<dbReference type="PANTHER" id="PTHR10696">
    <property type="entry name" value="GAMMA-BUTYROBETAINE HYDROXYLASE-RELATED"/>
    <property type="match status" value="1"/>
</dbReference>
<keyword evidence="5 7" id="KW-0408">Iron</keyword>
<evidence type="ECO:0000256" key="7">
    <source>
        <dbReference type="PIRSR" id="PIRSR019543-2"/>
    </source>
</evidence>
<evidence type="ECO:0000256" key="5">
    <source>
        <dbReference type="ARBA" id="ARBA00023004"/>
    </source>
</evidence>
<dbReference type="InterPro" id="IPR003819">
    <property type="entry name" value="TauD/TfdA-like"/>
</dbReference>
<dbReference type="InterPro" id="IPR014503">
    <property type="entry name" value="Clavaminate_syn-like"/>
</dbReference>
<evidence type="ECO:0000256" key="2">
    <source>
        <dbReference type="ARBA" id="ARBA00008425"/>
    </source>
</evidence>
<dbReference type="GO" id="GO:0005506">
    <property type="term" value="F:iron ion binding"/>
    <property type="evidence" value="ECO:0007669"/>
    <property type="project" value="InterPro"/>
</dbReference>
<protein>
    <recommendedName>
        <fullName evidence="8">TauD/TfdA-like domain-containing protein</fullName>
    </recommendedName>
</protein>
<accession>A0A1Q9LIK8</accession>
<organism evidence="9 10">
    <name type="scientific">Actinokineospora bangkokensis</name>
    <dbReference type="NCBI Taxonomy" id="1193682"/>
    <lineage>
        <taxon>Bacteria</taxon>
        <taxon>Bacillati</taxon>
        <taxon>Actinomycetota</taxon>
        <taxon>Actinomycetes</taxon>
        <taxon>Pseudonocardiales</taxon>
        <taxon>Pseudonocardiaceae</taxon>
        <taxon>Actinokineospora</taxon>
    </lineage>
</organism>
<dbReference type="PANTHER" id="PTHR10696:SF56">
    <property type="entry name" value="TAUD_TFDA-LIKE DOMAIN-CONTAINING PROTEIN"/>
    <property type="match status" value="1"/>
</dbReference>
<evidence type="ECO:0000256" key="1">
    <source>
        <dbReference type="ARBA" id="ARBA00001954"/>
    </source>
</evidence>
<gene>
    <name evidence="9" type="ORF">BJP25_23950</name>
</gene>
<dbReference type="PIRSF" id="PIRSF019543">
    <property type="entry name" value="Clavaminate_syn"/>
    <property type="match status" value="1"/>
</dbReference>
<dbReference type="EMBL" id="MKQR01000018">
    <property type="protein sequence ID" value="OLR91887.1"/>
    <property type="molecule type" value="Genomic_DNA"/>
</dbReference>
<feature type="domain" description="TauD/TfdA-like" evidence="8">
    <location>
        <begin position="106"/>
        <end position="297"/>
    </location>
</feature>
<evidence type="ECO:0000256" key="6">
    <source>
        <dbReference type="ARBA" id="ARBA00023194"/>
    </source>
</evidence>
<dbReference type="AlphaFoldDB" id="A0A1Q9LIK8"/>
<comment type="caution">
    <text evidence="9">The sequence shown here is derived from an EMBL/GenBank/DDBJ whole genome shotgun (WGS) entry which is preliminary data.</text>
</comment>
<dbReference type="RefSeq" id="WP_075976292.1">
    <property type="nucleotide sequence ID" value="NZ_MKQR01000018.1"/>
</dbReference>
<keyword evidence="3 7" id="KW-0479">Metal-binding</keyword>
<keyword evidence="4" id="KW-0560">Oxidoreductase</keyword>
<evidence type="ECO:0000256" key="3">
    <source>
        <dbReference type="ARBA" id="ARBA00022723"/>
    </source>
</evidence>
<evidence type="ECO:0000259" key="8">
    <source>
        <dbReference type="Pfam" id="PF02668"/>
    </source>
</evidence>
<dbReference type="Proteomes" id="UP000186040">
    <property type="component" value="Unassembled WGS sequence"/>
</dbReference>
<dbReference type="InterPro" id="IPR042098">
    <property type="entry name" value="TauD-like_sf"/>
</dbReference>
<dbReference type="SUPFAM" id="SSF51197">
    <property type="entry name" value="Clavaminate synthase-like"/>
    <property type="match status" value="1"/>
</dbReference>
<feature type="binding site" evidence="7">
    <location>
        <position position="145"/>
    </location>
    <ligand>
        <name>Fe cation</name>
        <dbReference type="ChEBI" id="CHEBI:24875"/>
    </ligand>
</feature>
<evidence type="ECO:0000313" key="9">
    <source>
        <dbReference type="EMBL" id="OLR91887.1"/>
    </source>
</evidence>
<comment type="cofactor">
    <cofactor evidence="1">
        <name>Fe(2+)</name>
        <dbReference type="ChEBI" id="CHEBI:29033"/>
    </cofactor>
</comment>